<reference evidence="5" key="1">
    <citation type="journal article" date="2019" name="Int. J. Syst. Evol. Microbiol.">
        <title>The Global Catalogue of Microorganisms (GCM) 10K type strain sequencing project: providing services to taxonomists for standard genome sequencing and annotation.</title>
        <authorList>
            <consortium name="The Broad Institute Genomics Platform"/>
            <consortium name="The Broad Institute Genome Sequencing Center for Infectious Disease"/>
            <person name="Wu L."/>
            <person name="Ma J."/>
        </authorList>
    </citation>
    <scope>NUCLEOTIDE SEQUENCE [LARGE SCALE GENOMIC DNA]</scope>
    <source>
        <strain evidence="5">KCTC 52438</strain>
    </source>
</reference>
<feature type="domain" description="GGDEF" evidence="3">
    <location>
        <begin position="444"/>
        <end position="577"/>
    </location>
</feature>
<dbReference type="InterPro" id="IPR029787">
    <property type="entry name" value="Nucleotide_cyclase"/>
</dbReference>
<dbReference type="RefSeq" id="WP_386722779.1">
    <property type="nucleotide sequence ID" value="NZ_JBHRSZ010000007.1"/>
</dbReference>
<evidence type="ECO:0000313" key="5">
    <source>
        <dbReference type="Proteomes" id="UP001595476"/>
    </source>
</evidence>
<feature type="transmembrane region" description="Helical" evidence="1">
    <location>
        <begin position="45"/>
        <end position="62"/>
    </location>
</feature>
<dbReference type="InterPro" id="IPR000014">
    <property type="entry name" value="PAS"/>
</dbReference>
<dbReference type="InterPro" id="IPR035965">
    <property type="entry name" value="PAS-like_dom_sf"/>
</dbReference>
<dbReference type="Pfam" id="PF13426">
    <property type="entry name" value="PAS_9"/>
    <property type="match status" value="1"/>
</dbReference>
<accession>A0ABV7HMG7</accession>
<dbReference type="PANTHER" id="PTHR44757:SF2">
    <property type="entry name" value="BIOFILM ARCHITECTURE MAINTENANCE PROTEIN MBAA"/>
    <property type="match status" value="1"/>
</dbReference>
<dbReference type="EMBL" id="JBHRSZ010000007">
    <property type="protein sequence ID" value="MFC3152857.1"/>
    <property type="molecule type" value="Genomic_DNA"/>
</dbReference>
<dbReference type="Proteomes" id="UP001595476">
    <property type="component" value="Unassembled WGS sequence"/>
</dbReference>
<keyword evidence="1" id="KW-0472">Membrane</keyword>
<protein>
    <submittedName>
        <fullName evidence="4">Diguanylate cyclase domain-containing protein</fullName>
        <ecNumber evidence="4">2.7.7.65</ecNumber>
    </submittedName>
</protein>
<feature type="transmembrane region" description="Helical" evidence="1">
    <location>
        <begin position="122"/>
        <end position="139"/>
    </location>
</feature>
<keyword evidence="5" id="KW-1185">Reference proteome</keyword>
<dbReference type="PROSITE" id="PS50112">
    <property type="entry name" value="PAS"/>
    <property type="match status" value="1"/>
</dbReference>
<dbReference type="Gene3D" id="3.30.450.20">
    <property type="entry name" value="PAS domain"/>
    <property type="match status" value="1"/>
</dbReference>
<evidence type="ECO:0000259" key="3">
    <source>
        <dbReference type="PROSITE" id="PS50887"/>
    </source>
</evidence>
<dbReference type="CDD" id="cd01949">
    <property type="entry name" value="GGDEF"/>
    <property type="match status" value="1"/>
</dbReference>
<feature type="domain" description="PAS" evidence="2">
    <location>
        <begin position="282"/>
        <end position="352"/>
    </location>
</feature>
<name>A0ABV7HMG7_9GAMM</name>
<dbReference type="NCBIfam" id="TIGR00229">
    <property type="entry name" value="sensory_box"/>
    <property type="match status" value="1"/>
</dbReference>
<dbReference type="SMART" id="SM00091">
    <property type="entry name" value="PAS"/>
    <property type="match status" value="1"/>
</dbReference>
<dbReference type="InterPro" id="IPR052155">
    <property type="entry name" value="Biofilm_reg_signaling"/>
</dbReference>
<dbReference type="SUPFAM" id="SSF55785">
    <property type="entry name" value="PYP-like sensor domain (PAS domain)"/>
    <property type="match status" value="1"/>
</dbReference>
<feature type="transmembrane region" description="Helical" evidence="1">
    <location>
        <begin position="151"/>
        <end position="168"/>
    </location>
</feature>
<dbReference type="PROSITE" id="PS50887">
    <property type="entry name" value="GGDEF"/>
    <property type="match status" value="1"/>
</dbReference>
<keyword evidence="1" id="KW-1133">Transmembrane helix</keyword>
<dbReference type="Gene3D" id="3.30.70.270">
    <property type="match status" value="1"/>
</dbReference>
<keyword evidence="1" id="KW-0812">Transmembrane</keyword>
<evidence type="ECO:0000256" key="1">
    <source>
        <dbReference type="SAM" id="Phobius"/>
    </source>
</evidence>
<gene>
    <name evidence="4" type="ORF">ACFOEK_17595</name>
</gene>
<dbReference type="PANTHER" id="PTHR44757">
    <property type="entry name" value="DIGUANYLATE CYCLASE DGCP"/>
    <property type="match status" value="1"/>
</dbReference>
<dbReference type="Pfam" id="PF00990">
    <property type="entry name" value="GGDEF"/>
    <property type="match status" value="1"/>
</dbReference>
<feature type="transmembrane region" description="Helical" evidence="1">
    <location>
        <begin position="12"/>
        <end position="39"/>
    </location>
</feature>
<proteinExistence type="predicted"/>
<feature type="transmembrane region" description="Helical" evidence="1">
    <location>
        <begin position="247"/>
        <end position="269"/>
    </location>
</feature>
<dbReference type="InterPro" id="IPR043128">
    <property type="entry name" value="Rev_trsase/Diguanyl_cyclase"/>
</dbReference>
<feature type="transmembrane region" description="Helical" evidence="1">
    <location>
        <begin position="74"/>
        <end position="102"/>
    </location>
</feature>
<dbReference type="CDD" id="cd00130">
    <property type="entry name" value="PAS"/>
    <property type="match status" value="1"/>
</dbReference>
<sequence length="580" mass="64654">MMLKKRLSRASLYSLCALAIGLIALIGRVFEISVLYQVVAGFPETSFNTITMIVLMSAALLIRDTVSSHTCSFWAVFSLAGIVGCWSLMNLIEFVSGSYYGLVQLDVSGELRLASLVSSPHTSWLFFLLSSAMLTGLLVDPKQAFHGEQLLVIIAAFFELIFFTGYLNQMPLFYSGEFSLGISLVTLSAMVCLTVSVLLLHRDKGYMKTLFQQRTGSYLLRRGLIFVLVGLVTLSQLRNLLTSYELVISDGIVIALLLAMALVFLYSYAVKINAIEEGKDRVEGYFEEVFNASPNGMVLVDRRGEILLVNEYLATLSQYSANELKGMAIETLVPKHMRRQHQIDRENYVQNPRRRLAGTGRRLALLKKDGSSCPVDVSISPAHINGKQITVAAVVDLKHRIKLEENLQYLERKAYLDALTQINNREWFEESIHFFLEGARRLNKKVAFCFCDLDGFKQINDDHGHGIGDDVLIEVSKRMKQVTRKGDAVIRYGGDEFLIILNHISQASDVDRVMKALLNVMSTPIVIGNLALTCSASIGVSLFPDDGLEPQELVEQADHSLYKVKSEGKNNYAFGSPKVK</sequence>
<dbReference type="SMART" id="SM00267">
    <property type="entry name" value="GGDEF"/>
    <property type="match status" value="1"/>
</dbReference>
<keyword evidence="4" id="KW-0808">Transferase</keyword>
<evidence type="ECO:0000259" key="2">
    <source>
        <dbReference type="PROSITE" id="PS50112"/>
    </source>
</evidence>
<feature type="transmembrane region" description="Helical" evidence="1">
    <location>
        <begin position="180"/>
        <end position="201"/>
    </location>
</feature>
<dbReference type="NCBIfam" id="TIGR00254">
    <property type="entry name" value="GGDEF"/>
    <property type="match status" value="1"/>
</dbReference>
<feature type="transmembrane region" description="Helical" evidence="1">
    <location>
        <begin position="222"/>
        <end position="241"/>
    </location>
</feature>
<evidence type="ECO:0000313" key="4">
    <source>
        <dbReference type="EMBL" id="MFC3152857.1"/>
    </source>
</evidence>
<dbReference type="InterPro" id="IPR000160">
    <property type="entry name" value="GGDEF_dom"/>
</dbReference>
<organism evidence="4 5">
    <name type="scientific">Litoribrevibacter euphylliae</name>
    <dbReference type="NCBI Taxonomy" id="1834034"/>
    <lineage>
        <taxon>Bacteria</taxon>
        <taxon>Pseudomonadati</taxon>
        <taxon>Pseudomonadota</taxon>
        <taxon>Gammaproteobacteria</taxon>
        <taxon>Oceanospirillales</taxon>
        <taxon>Oceanospirillaceae</taxon>
        <taxon>Litoribrevibacter</taxon>
    </lineage>
</organism>
<dbReference type="EC" id="2.7.7.65" evidence="4"/>
<dbReference type="SUPFAM" id="SSF55073">
    <property type="entry name" value="Nucleotide cyclase"/>
    <property type="match status" value="1"/>
</dbReference>
<comment type="caution">
    <text evidence="4">The sequence shown here is derived from an EMBL/GenBank/DDBJ whole genome shotgun (WGS) entry which is preliminary data.</text>
</comment>
<dbReference type="GO" id="GO:0052621">
    <property type="term" value="F:diguanylate cyclase activity"/>
    <property type="evidence" value="ECO:0007669"/>
    <property type="project" value="UniProtKB-EC"/>
</dbReference>
<keyword evidence="4" id="KW-0548">Nucleotidyltransferase</keyword>